<dbReference type="InterPro" id="IPR029032">
    <property type="entry name" value="AhpD-like"/>
</dbReference>
<name>A0A0W8F9B2_9ZZZZ</name>
<dbReference type="InterPro" id="IPR003779">
    <property type="entry name" value="CMD-like"/>
</dbReference>
<dbReference type="NCBIfam" id="TIGR00778">
    <property type="entry name" value="ahpD_dom"/>
    <property type="match status" value="1"/>
</dbReference>
<evidence type="ECO:0000259" key="1">
    <source>
        <dbReference type="Pfam" id="PF02627"/>
    </source>
</evidence>
<gene>
    <name evidence="2" type="ORF">ASZ90_012847</name>
</gene>
<feature type="domain" description="Carboxymuconolactone decarboxylase-like" evidence="1">
    <location>
        <begin position="54"/>
        <end position="111"/>
    </location>
</feature>
<organism evidence="2">
    <name type="scientific">hydrocarbon metagenome</name>
    <dbReference type="NCBI Taxonomy" id="938273"/>
    <lineage>
        <taxon>unclassified sequences</taxon>
        <taxon>metagenomes</taxon>
        <taxon>ecological metagenomes</taxon>
    </lineage>
</organism>
<accession>A0A0W8F9B2</accession>
<dbReference type="PANTHER" id="PTHR33930">
    <property type="entry name" value="ALKYL HYDROPEROXIDE REDUCTASE AHPD"/>
    <property type="match status" value="1"/>
</dbReference>
<evidence type="ECO:0000313" key="2">
    <source>
        <dbReference type="EMBL" id="KUG17451.1"/>
    </source>
</evidence>
<dbReference type="InterPro" id="IPR004675">
    <property type="entry name" value="AhpD_core"/>
</dbReference>
<dbReference type="GO" id="GO:0051920">
    <property type="term" value="F:peroxiredoxin activity"/>
    <property type="evidence" value="ECO:0007669"/>
    <property type="project" value="InterPro"/>
</dbReference>
<dbReference type="PANTHER" id="PTHR33930:SF8">
    <property type="entry name" value="4-CARBOXYMUCONOLACTONE DECARBOXYLASE"/>
    <property type="match status" value="1"/>
</dbReference>
<comment type="caution">
    <text evidence="2">The sequence shown here is derived from an EMBL/GenBank/DDBJ whole genome shotgun (WGS) entry which is preliminary data.</text>
</comment>
<dbReference type="EMBL" id="LNQE01001440">
    <property type="protein sequence ID" value="KUG17451.1"/>
    <property type="molecule type" value="Genomic_DNA"/>
</dbReference>
<dbReference type="Gene3D" id="1.20.1290.10">
    <property type="entry name" value="AhpD-like"/>
    <property type="match status" value="1"/>
</dbReference>
<dbReference type="Pfam" id="PF02627">
    <property type="entry name" value="CMD"/>
    <property type="match status" value="1"/>
</dbReference>
<proteinExistence type="predicted"/>
<dbReference type="SUPFAM" id="SSF69118">
    <property type="entry name" value="AhpD-like"/>
    <property type="match status" value="1"/>
</dbReference>
<protein>
    <recommendedName>
        <fullName evidence="1">Carboxymuconolactone decarboxylase-like domain-containing protein</fullName>
    </recommendedName>
</protein>
<sequence>MSFEDELDAILVKGKDKAAKDILKAVESTYGEVPYIFQFMEDDSELLITKVLHNNAILRSSNLDAKTVELISVAVSAALRCSHCLRLHIRLAGSLGVPDDQVAAAIFLAGNLVNASVLATAARNLDEEREICRSCEIASETCEINGRGED</sequence>
<reference evidence="2" key="1">
    <citation type="journal article" date="2015" name="Proc. Natl. Acad. Sci. U.S.A.">
        <title>Networks of energetic and metabolic interactions define dynamics in microbial communities.</title>
        <authorList>
            <person name="Embree M."/>
            <person name="Liu J.K."/>
            <person name="Al-Bassam M.M."/>
            <person name="Zengler K."/>
        </authorList>
    </citation>
    <scope>NUCLEOTIDE SEQUENCE</scope>
</reference>
<dbReference type="AlphaFoldDB" id="A0A0W8F9B2"/>